<evidence type="ECO:0000256" key="1">
    <source>
        <dbReference type="SAM" id="SignalP"/>
    </source>
</evidence>
<accession>A0A9W8ZQK4</accession>
<reference evidence="2" key="2">
    <citation type="journal article" date="2023" name="Proc. Natl. Acad. Sci. U.S.A.">
        <title>A global phylogenomic analysis of the shiitake genus Lentinula.</title>
        <authorList>
            <person name="Sierra-Patev S."/>
            <person name="Min B."/>
            <person name="Naranjo-Ortiz M."/>
            <person name="Looney B."/>
            <person name="Konkel Z."/>
            <person name="Slot J.C."/>
            <person name="Sakamoto Y."/>
            <person name="Steenwyk J.L."/>
            <person name="Rokas A."/>
            <person name="Carro J."/>
            <person name="Camarero S."/>
            <person name="Ferreira P."/>
            <person name="Molpeceres G."/>
            <person name="Ruiz-Duenas F.J."/>
            <person name="Serrano A."/>
            <person name="Henrissat B."/>
            <person name="Drula E."/>
            <person name="Hughes K.W."/>
            <person name="Mata J.L."/>
            <person name="Ishikawa N.K."/>
            <person name="Vargas-Isla R."/>
            <person name="Ushijima S."/>
            <person name="Smith C.A."/>
            <person name="Donoghue J."/>
            <person name="Ahrendt S."/>
            <person name="Andreopoulos W."/>
            <person name="He G."/>
            <person name="LaButti K."/>
            <person name="Lipzen A."/>
            <person name="Ng V."/>
            <person name="Riley R."/>
            <person name="Sandor L."/>
            <person name="Barry K."/>
            <person name="Martinez A.T."/>
            <person name="Xiao Y."/>
            <person name="Gibbons J.G."/>
            <person name="Terashima K."/>
            <person name="Grigoriev I.V."/>
            <person name="Hibbett D."/>
        </authorList>
    </citation>
    <scope>NUCLEOTIDE SEQUENCE</scope>
    <source>
        <strain evidence="2">Sp2 HRB7682 ss15</strain>
    </source>
</reference>
<comment type="caution">
    <text evidence="2">The sequence shown here is derived from an EMBL/GenBank/DDBJ whole genome shotgun (WGS) entry which is preliminary data.</text>
</comment>
<feature type="signal peptide" evidence="1">
    <location>
        <begin position="1"/>
        <end position="22"/>
    </location>
</feature>
<dbReference type="AlphaFoldDB" id="A0A9W8ZQK4"/>
<evidence type="ECO:0000313" key="2">
    <source>
        <dbReference type="EMBL" id="KAJ4464208.1"/>
    </source>
</evidence>
<proteinExistence type="predicted"/>
<gene>
    <name evidence="2" type="ORF">C8J55DRAFT_530360</name>
</gene>
<organism evidence="2 3">
    <name type="scientific">Lentinula lateritia</name>
    <dbReference type="NCBI Taxonomy" id="40482"/>
    <lineage>
        <taxon>Eukaryota</taxon>
        <taxon>Fungi</taxon>
        <taxon>Dikarya</taxon>
        <taxon>Basidiomycota</taxon>
        <taxon>Agaricomycotina</taxon>
        <taxon>Agaricomycetes</taxon>
        <taxon>Agaricomycetidae</taxon>
        <taxon>Agaricales</taxon>
        <taxon>Marasmiineae</taxon>
        <taxon>Omphalotaceae</taxon>
        <taxon>Lentinula</taxon>
    </lineage>
</organism>
<sequence length="170" mass="19090">MRLNIVYFMLGLGLSLFSNVWAMPLSNDGNAMYKTVYIKLKSAAEEQAATPFLIAGLPYIFEKIPTMGFSQDAHVHIAATEHTRETILPPSIFFDIYADSEMPPTAFKGIGVFKPRDETLGVFDAKWDNAVYIGPDEEHKAQFKIKNGEIVVEEKLLHEQMSRLSLNHGP</sequence>
<keyword evidence="1" id="KW-0732">Signal</keyword>
<reference evidence="2" key="1">
    <citation type="submission" date="2022-08" db="EMBL/GenBank/DDBJ databases">
        <authorList>
            <consortium name="DOE Joint Genome Institute"/>
            <person name="Min B."/>
            <person name="Riley R."/>
            <person name="Sierra-Patev S."/>
            <person name="Naranjo-Ortiz M."/>
            <person name="Looney B."/>
            <person name="Konkel Z."/>
            <person name="Slot J.C."/>
            <person name="Sakamoto Y."/>
            <person name="Steenwyk J.L."/>
            <person name="Rokas A."/>
            <person name="Carro J."/>
            <person name="Camarero S."/>
            <person name="Ferreira P."/>
            <person name="Molpeceres G."/>
            <person name="Ruiz-Duenas F.J."/>
            <person name="Serrano A."/>
            <person name="Henrissat B."/>
            <person name="Drula E."/>
            <person name="Hughes K.W."/>
            <person name="Mata J.L."/>
            <person name="Ishikawa N.K."/>
            <person name="Vargas-Isla R."/>
            <person name="Ushijima S."/>
            <person name="Smith C.A."/>
            <person name="Ahrendt S."/>
            <person name="Andreopoulos W."/>
            <person name="He G."/>
            <person name="Labutti K."/>
            <person name="Lipzen A."/>
            <person name="Ng V."/>
            <person name="Sandor L."/>
            <person name="Barry K."/>
            <person name="Martinez A.T."/>
            <person name="Xiao Y."/>
            <person name="Gibbons J.G."/>
            <person name="Terashima K."/>
            <person name="Hibbett D.S."/>
            <person name="Grigoriev I.V."/>
        </authorList>
    </citation>
    <scope>NUCLEOTIDE SEQUENCE</scope>
    <source>
        <strain evidence="2">Sp2 HRB7682 ss15</strain>
    </source>
</reference>
<dbReference type="EMBL" id="JANVFS010000061">
    <property type="protein sequence ID" value="KAJ4464208.1"/>
    <property type="molecule type" value="Genomic_DNA"/>
</dbReference>
<dbReference type="Proteomes" id="UP001150238">
    <property type="component" value="Unassembled WGS sequence"/>
</dbReference>
<protein>
    <submittedName>
        <fullName evidence="2">Uncharacterized protein</fullName>
    </submittedName>
</protein>
<name>A0A9W8ZQK4_9AGAR</name>
<evidence type="ECO:0000313" key="3">
    <source>
        <dbReference type="Proteomes" id="UP001150238"/>
    </source>
</evidence>
<feature type="chain" id="PRO_5040791518" evidence="1">
    <location>
        <begin position="23"/>
        <end position="170"/>
    </location>
</feature>